<protein>
    <recommendedName>
        <fullName evidence="3">DUF1877 family protein</fullName>
    </recommendedName>
</protein>
<dbReference type="Pfam" id="PF08974">
    <property type="entry name" value="DUF1877"/>
    <property type="match status" value="1"/>
</dbReference>
<dbReference type="GeneID" id="31767079"/>
<dbReference type="InterPro" id="IPR035944">
    <property type="entry name" value="YfbM-like_sf"/>
</dbReference>
<proteinExistence type="predicted"/>
<dbReference type="SUPFAM" id="SSF111069">
    <property type="entry name" value="Hypothetical protein yfbM"/>
    <property type="match status" value="1"/>
</dbReference>
<gene>
    <name evidence="1" type="ordered locus">Fjoh_4161</name>
</gene>
<dbReference type="OrthoDB" id="289289at2"/>
<dbReference type="STRING" id="376686.Fjoh_4161"/>
<dbReference type="Proteomes" id="UP000006694">
    <property type="component" value="Chromosome"/>
</dbReference>
<dbReference type="RefSeq" id="WP_012026135.1">
    <property type="nucleotide sequence ID" value="NC_009441.1"/>
</dbReference>
<evidence type="ECO:0000313" key="1">
    <source>
        <dbReference type="EMBL" id="ABQ07169.1"/>
    </source>
</evidence>
<keyword evidence="2" id="KW-1185">Reference proteome</keyword>
<dbReference type="AlphaFoldDB" id="A5FC93"/>
<name>A5FC93_FLAJ1</name>
<reference evidence="1 2" key="1">
    <citation type="journal article" date="2009" name="Appl. Environ. Microbiol.">
        <title>Novel features of the polysaccharide-digesting gliding bacterium Flavobacterium johnsoniae as revealed by genome sequence analysis.</title>
        <authorList>
            <person name="McBride M.J."/>
            <person name="Xie G."/>
            <person name="Martens E.C."/>
            <person name="Lapidus A."/>
            <person name="Henrissat B."/>
            <person name="Rhodes R.G."/>
            <person name="Goltsman E."/>
            <person name="Wang W."/>
            <person name="Xu J."/>
            <person name="Hunnicutt D.W."/>
            <person name="Staroscik A.M."/>
            <person name="Hoover T.R."/>
            <person name="Cheng Y.Q."/>
            <person name="Stein J.L."/>
        </authorList>
    </citation>
    <scope>NUCLEOTIDE SEQUENCE [LARGE SCALE GENOMIC DNA]</scope>
    <source>
        <strain evidence="2">ATCC 17061 / DSM 2064 / JCM 8514 / BCRC 14874 / CCUG 350202 / NBRC 14942 / NCIMB 11054 / UW101</strain>
    </source>
</reference>
<dbReference type="Gene3D" id="3.40.1760.10">
    <property type="entry name" value="YfbM-like super family"/>
    <property type="match status" value="1"/>
</dbReference>
<evidence type="ECO:0000313" key="2">
    <source>
        <dbReference type="Proteomes" id="UP000006694"/>
    </source>
</evidence>
<evidence type="ECO:0008006" key="3">
    <source>
        <dbReference type="Google" id="ProtNLM"/>
    </source>
</evidence>
<dbReference type="eggNOG" id="ENOG502ZMYT">
    <property type="taxonomic scope" value="Bacteria"/>
</dbReference>
<accession>A5FC93</accession>
<sequence length="168" mass="19562">MGMIAEYLMVDEETLDYLIDLDDEDLTDRIFEIEESKKFLSIDIDKIWDALHCFLTNVSATEPIEDNKLSEAIVGINTFSEDEDADFISFTENDEIKGIIDEMEKIDFDILVANFDPLILKKNKVYPKGIWDENKEQLIKEFKAAFDELLKFYKKALETQHHVIVSIL</sequence>
<organism evidence="1 2">
    <name type="scientific">Flavobacterium johnsoniae (strain ATCC 17061 / DSM 2064 / JCM 8514 / BCRC 14874 / CCUG 350202 / NBRC 14942 / NCIMB 11054 / UW101)</name>
    <name type="common">Cytophaga johnsonae</name>
    <dbReference type="NCBI Taxonomy" id="376686"/>
    <lineage>
        <taxon>Bacteria</taxon>
        <taxon>Pseudomonadati</taxon>
        <taxon>Bacteroidota</taxon>
        <taxon>Flavobacteriia</taxon>
        <taxon>Flavobacteriales</taxon>
        <taxon>Flavobacteriaceae</taxon>
        <taxon>Flavobacterium</taxon>
    </lineage>
</organism>
<dbReference type="KEGG" id="fjo:Fjoh_4161"/>
<dbReference type="HOGENOM" id="CLU_110577_2_0_10"/>
<dbReference type="EMBL" id="CP000685">
    <property type="protein sequence ID" value="ABQ07169.1"/>
    <property type="molecule type" value="Genomic_DNA"/>
</dbReference>
<dbReference type="InterPro" id="IPR015068">
    <property type="entry name" value="DUF1877"/>
</dbReference>